<comment type="function">
    <text evidence="17">Resistance to Hg(2+) in bacteria appears to be governed by a specialized system which includes mercuric reductase. MerA protein is responsible for volatilizing mercury as Hg(0).</text>
</comment>
<keyword evidence="12" id="KW-0186">Copper</keyword>
<evidence type="ECO:0000313" key="20">
    <source>
        <dbReference type="EMBL" id="MFH6983327.1"/>
    </source>
</evidence>
<dbReference type="NCBIfam" id="TIGR02053">
    <property type="entry name" value="MerA"/>
    <property type="match status" value="1"/>
</dbReference>
<evidence type="ECO:0000256" key="4">
    <source>
        <dbReference type="ARBA" id="ARBA00014791"/>
    </source>
</evidence>
<evidence type="ECO:0000256" key="11">
    <source>
        <dbReference type="ARBA" id="ARBA00023002"/>
    </source>
</evidence>
<keyword evidence="8 17" id="KW-0274">FAD</keyword>
<dbReference type="CDD" id="cd00371">
    <property type="entry name" value="HMA"/>
    <property type="match status" value="2"/>
</dbReference>
<dbReference type="Gene3D" id="3.30.390.30">
    <property type="match status" value="1"/>
</dbReference>
<comment type="subunit">
    <text evidence="2 17 18">Homodimer.</text>
</comment>
<dbReference type="PROSITE" id="PS01047">
    <property type="entry name" value="HMA_1"/>
    <property type="match status" value="1"/>
</dbReference>
<dbReference type="Pfam" id="PF07992">
    <property type="entry name" value="Pyr_redox_2"/>
    <property type="match status" value="1"/>
</dbReference>
<evidence type="ECO:0000259" key="19">
    <source>
        <dbReference type="PROSITE" id="PS50846"/>
    </source>
</evidence>
<gene>
    <name evidence="18 20" type="primary">merA</name>
    <name evidence="20" type="ORF">ACHKAR_07760</name>
</gene>
<dbReference type="InterPro" id="IPR001100">
    <property type="entry name" value="Pyr_nuc-diS_OxRdtase"/>
</dbReference>
<dbReference type="InterPro" id="IPR023753">
    <property type="entry name" value="FAD/NAD-binding_dom"/>
</dbReference>
<dbReference type="NCBIfam" id="TIGR00003">
    <property type="entry name" value="copper ion binding protein"/>
    <property type="match status" value="2"/>
</dbReference>
<dbReference type="PRINTS" id="PR00411">
    <property type="entry name" value="PNDRDTASEI"/>
</dbReference>
<dbReference type="Gene3D" id="3.50.50.60">
    <property type="entry name" value="FAD/NAD(P)-binding domain"/>
    <property type="match status" value="2"/>
</dbReference>
<dbReference type="EC" id="1.16.1.1" evidence="3 17"/>
<dbReference type="PANTHER" id="PTHR43014:SF4">
    <property type="entry name" value="PYRIDINE NUCLEOTIDE-DISULFIDE OXIDOREDUCTASE RCLA-RELATED"/>
    <property type="match status" value="1"/>
</dbReference>
<comment type="similarity">
    <text evidence="1 17 18">Belongs to the class-I pyridine nucleotide-disulfide oxidoreductase family.</text>
</comment>
<dbReference type="InterPro" id="IPR006121">
    <property type="entry name" value="HMA_dom"/>
</dbReference>
<organism evidence="20 21">
    <name type="scientific">Marinoscillum luteum</name>
    <dbReference type="NCBI Taxonomy" id="861051"/>
    <lineage>
        <taxon>Bacteria</taxon>
        <taxon>Pseudomonadati</taxon>
        <taxon>Bacteroidota</taxon>
        <taxon>Cytophagia</taxon>
        <taxon>Cytophagales</taxon>
        <taxon>Reichenbachiellaceae</taxon>
        <taxon>Marinoscillum</taxon>
    </lineage>
</organism>
<evidence type="ECO:0000256" key="7">
    <source>
        <dbReference type="ARBA" id="ARBA00022723"/>
    </source>
</evidence>
<evidence type="ECO:0000256" key="3">
    <source>
        <dbReference type="ARBA" id="ARBA00012661"/>
    </source>
</evidence>
<dbReference type="InterPro" id="IPR004099">
    <property type="entry name" value="Pyr_nucl-diS_OxRdtase_dimer"/>
</dbReference>
<dbReference type="EMBL" id="JBIPKE010000015">
    <property type="protein sequence ID" value="MFH6983327.1"/>
    <property type="molecule type" value="Genomic_DNA"/>
</dbReference>
<evidence type="ECO:0000256" key="6">
    <source>
        <dbReference type="ARBA" id="ARBA00022630"/>
    </source>
</evidence>
<dbReference type="PROSITE" id="PS00076">
    <property type="entry name" value="PYRIDINE_REDOX_1"/>
    <property type="match status" value="1"/>
</dbReference>
<evidence type="ECO:0000256" key="10">
    <source>
        <dbReference type="ARBA" id="ARBA00022914"/>
    </source>
</evidence>
<evidence type="ECO:0000256" key="8">
    <source>
        <dbReference type="ARBA" id="ARBA00022827"/>
    </source>
</evidence>
<comment type="catalytic activity">
    <reaction evidence="16 17 18">
        <text>Hg + NADP(+) + H(+) = Hg(2+) + NADPH</text>
        <dbReference type="Rhea" id="RHEA:23856"/>
        <dbReference type="ChEBI" id="CHEBI:15378"/>
        <dbReference type="ChEBI" id="CHEBI:16170"/>
        <dbReference type="ChEBI" id="CHEBI:16793"/>
        <dbReference type="ChEBI" id="CHEBI:57783"/>
        <dbReference type="ChEBI" id="CHEBI:58349"/>
        <dbReference type="EC" id="1.16.1.1"/>
    </reaction>
</comment>
<dbReference type="InterPro" id="IPR036163">
    <property type="entry name" value="HMA_dom_sf"/>
</dbReference>
<keyword evidence="21" id="KW-1185">Reference proteome</keyword>
<dbReference type="InterPro" id="IPR012999">
    <property type="entry name" value="Pyr_OxRdtase_I_AS"/>
</dbReference>
<dbReference type="Proteomes" id="UP001610063">
    <property type="component" value="Unassembled WGS sequence"/>
</dbReference>
<dbReference type="SUPFAM" id="SSF55424">
    <property type="entry name" value="FAD/NAD-linked reductases, dimerisation (C-terminal) domain"/>
    <property type="match status" value="1"/>
</dbReference>
<keyword evidence="11 17" id="KW-0560">Oxidoreductase</keyword>
<dbReference type="Pfam" id="PF02852">
    <property type="entry name" value="Pyr_redox_dim"/>
    <property type="match status" value="1"/>
</dbReference>
<dbReference type="Pfam" id="PF00403">
    <property type="entry name" value="HMA"/>
    <property type="match status" value="2"/>
</dbReference>
<evidence type="ECO:0000256" key="17">
    <source>
        <dbReference type="PIRNR" id="PIRNR000350"/>
    </source>
</evidence>
<evidence type="ECO:0000256" key="14">
    <source>
        <dbReference type="ARBA" id="ARBA00023284"/>
    </source>
</evidence>
<keyword evidence="9 17" id="KW-0521">NADP</keyword>
<evidence type="ECO:0000256" key="12">
    <source>
        <dbReference type="ARBA" id="ARBA00023008"/>
    </source>
</evidence>
<protein>
    <recommendedName>
        <fullName evidence="4 17">Mercuric reductase</fullName>
        <ecNumber evidence="3 17">1.16.1.1</ecNumber>
    </recommendedName>
    <alternativeName>
        <fullName evidence="15 17">Hg(II) reductase</fullName>
    </alternativeName>
</protein>
<dbReference type="GO" id="GO:0016152">
    <property type="term" value="F:mercury (II) reductase (NADP+) activity"/>
    <property type="evidence" value="ECO:0007669"/>
    <property type="project" value="UniProtKB-EC"/>
</dbReference>
<dbReference type="SUPFAM" id="SSF55008">
    <property type="entry name" value="HMA, heavy metal-associated domain"/>
    <property type="match status" value="2"/>
</dbReference>
<evidence type="ECO:0000256" key="16">
    <source>
        <dbReference type="ARBA" id="ARBA00048984"/>
    </source>
</evidence>
<dbReference type="SUPFAM" id="SSF51905">
    <property type="entry name" value="FAD/NAD(P)-binding domain"/>
    <property type="match status" value="1"/>
</dbReference>
<dbReference type="Gene3D" id="3.30.70.100">
    <property type="match status" value="2"/>
</dbReference>
<reference evidence="20 21" key="1">
    <citation type="journal article" date="2013" name="Int. J. Syst. Evol. Microbiol.">
        <title>Marinoscillum luteum sp. nov., isolated from marine sediment.</title>
        <authorList>
            <person name="Cha I.T."/>
            <person name="Park S.J."/>
            <person name="Kim S.J."/>
            <person name="Kim J.G."/>
            <person name="Jung M.Y."/>
            <person name="Shin K.S."/>
            <person name="Kwon K.K."/>
            <person name="Yang S.H."/>
            <person name="Seo Y.S."/>
            <person name="Rhee S.K."/>
        </authorList>
    </citation>
    <scope>NUCLEOTIDE SEQUENCE [LARGE SCALE GENOMIC DNA]</scope>
    <source>
        <strain evidence="20 21">KCTC 23939</strain>
    </source>
</reference>
<comment type="cofactor">
    <cofactor evidence="17 18">
        <name>FAD</name>
        <dbReference type="ChEBI" id="CHEBI:57692"/>
    </cofactor>
    <text evidence="17 18">Binds 1 FAD per subunit.</text>
</comment>
<dbReference type="PANTHER" id="PTHR43014">
    <property type="entry name" value="MERCURIC REDUCTASE"/>
    <property type="match status" value="1"/>
</dbReference>
<keyword evidence="14" id="KW-0676">Redox-active center</keyword>
<feature type="domain" description="HMA" evidence="19">
    <location>
        <begin position="23"/>
        <end position="89"/>
    </location>
</feature>
<accession>A0ABW7N6U6</accession>
<evidence type="ECO:0000256" key="15">
    <source>
        <dbReference type="ARBA" id="ARBA00031725"/>
    </source>
</evidence>
<sequence length="647" mass="69536">MVKLRNIFGAKSTKTSEGQNDLSEVVLEIEGMTCDHCATGIEKKVGQLAGTASQKVNYPEEKGIFSYDPEKVSKKEIVDTINGMGNYSVKKEVPVVSNGQGTEEEVTFSISGMTCDHCATSIEKRFEGNEGIVSKSVSYAEEKGTFTFNPDKISRQEIIETINKGGNYKVQKEIGGNGNLERAAPGQYDLIIIGGGSAAFSASTTAADLGLTVLMVNAGLDIGGTCVNVGCVPSKHLIRAAEQVHRAQHSPFNGVSGANPTFDFKTTIQQKKELVAALQKKKYLDVVGDLENITILEGWAKFVDANTIEVDGKQYKGMKFLLATGATTKIPDIPGLEDIGYLTNETLFDLEEQPKHLIVLGAGYIALEIAQAYHRFGTKVTILHRSERLLRTQAADIADDLTAHFIEEGIDVHTNVSIQKFEMNGEVIVAHTNEGTFEASHVLVATGTRPNTNGLTIENAGVELNKTGHILVNNKQETNVGHIYAAGDCTDTPAFVYTAAKEGKVAVLNAFKTSGDTVDYTGLPWVVFTDPQIAGAGMDEKEAEEAGIPYETSVMPLTEVPRAQAALDTRGFIKLIRNSETDKLIGGRIIAPEGGELAMQISLAIKAGMTVQELADAFHPYLTLSEGVKLAAITFNKDVSELSCCAS</sequence>
<evidence type="ECO:0000256" key="13">
    <source>
        <dbReference type="ARBA" id="ARBA00023157"/>
    </source>
</evidence>
<dbReference type="InterPro" id="IPR016156">
    <property type="entry name" value="FAD/NAD-linked_Rdtase_dimer_sf"/>
</dbReference>
<keyword evidence="10 17" id="KW-0476">Mercury</keyword>
<proteinExistence type="inferred from homology"/>
<evidence type="ECO:0000256" key="2">
    <source>
        <dbReference type="ARBA" id="ARBA00011738"/>
    </source>
</evidence>
<keyword evidence="5 17" id="KW-0475">Mercuric resistance</keyword>
<evidence type="ECO:0000256" key="18">
    <source>
        <dbReference type="RuleBase" id="RU361223"/>
    </source>
</evidence>
<dbReference type="InterPro" id="IPR021179">
    <property type="entry name" value="Mercury_reductase_MerA"/>
</dbReference>
<evidence type="ECO:0000313" key="21">
    <source>
        <dbReference type="Proteomes" id="UP001610063"/>
    </source>
</evidence>
<dbReference type="PROSITE" id="PS50846">
    <property type="entry name" value="HMA_2"/>
    <property type="match status" value="2"/>
</dbReference>
<keyword evidence="7 17" id="KW-0479">Metal-binding</keyword>
<keyword evidence="13" id="KW-1015">Disulfide bond</keyword>
<evidence type="ECO:0000256" key="5">
    <source>
        <dbReference type="ARBA" id="ARBA00022466"/>
    </source>
</evidence>
<dbReference type="InterPro" id="IPR006122">
    <property type="entry name" value="HMA_Cu_ion-bd"/>
</dbReference>
<name>A0ABW7N6U6_9BACT</name>
<dbReference type="InterPro" id="IPR017969">
    <property type="entry name" value="Heavy-metal-associated_CS"/>
</dbReference>
<dbReference type="PIRSF" id="PIRSF000350">
    <property type="entry name" value="Mercury_reductase_MerA"/>
    <property type="match status" value="1"/>
</dbReference>
<dbReference type="RefSeq" id="WP_395416905.1">
    <property type="nucleotide sequence ID" value="NZ_JBIPKE010000015.1"/>
</dbReference>
<keyword evidence="6 17" id="KW-0285">Flavoprotein</keyword>
<dbReference type="PRINTS" id="PR00368">
    <property type="entry name" value="FADPNR"/>
</dbReference>
<feature type="domain" description="HMA" evidence="19">
    <location>
        <begin position="104"/>
        <end position="170"/>
    </location>
</feature>
<comment type="caution">
    <text evidence="20">The sequence shown here is derived from an EMBL/GenBank/DDBJ whole genome shotgun (WGS) entry which is preliminary data.</text>
</comment>
<dbReference type="InterPro" id="IPR036188">
    <property type="entry name" value="FAD/NAD-bd_sf"/>
</dbReference>
<evidence type="ECO:0000256" key="9">
    <source>
        <dbReference type="ARBA" id="ARBA00022857"/>
    </source>
</evidence>
<evidence type="ECO:0000256" key="1">
    <source>
        <dbReference type="ARBA" id="ARBA00007532"/>
    </source>
</evidence>